<dbReference type="Proteomes" id="UP000009131">
    <property type="component" value="Unassembled WGS sequence"/>
</dbReference>
<dbReference type="SUPFAM" id="SSF89360">
    <property type="entry name" value="HesB-like domain"/>
    <property type="match status" value="1"/>
</dbReference>
<dbReference type="FunFam" id="2.60.300.12:FF:000010">
    <property type="entry name" value="Unplaced genomic scaffold supercont1.5, whole genome shotgun sequence"/>
    <property type="match status" value="1"/>
</dbReference>
<dbReference type="PANTHER" id="PTHR43011:SF1">
    <property type="entry name" value="IRON-SULFUR CLUSTER ASSEMBLY 2 HOMOLOG, MITOCHONDRIAL"/>
    <property type="match status" value="1"/>
</dbReference>
<comment type="caution">
    <text evidence="3">The sequence shown here is derived from an EMBL/GenBank/DDBJ whole genome shotgun (WGS) entry which is preliminary data.</text>
</comment>
<gene>
    <name evidence="3" type="primary">Mo02411</name>
    <name evidence="3" type="ORF">E5Q_02411</name>
</gene>
<sequence>MLQCRLCRSRLPLQRSVRTLSSSTAAQRAVSASRALLGSSDRSSRLATHSQHEAWAARRSRLATLVASPAVSPNFNGDLMGQASAAGEDDPFAEPAPLDESALSLNITPSAVKQVQKIQQRESNANLALRITVESGGCHGYQYKMDLADINAKAEDDYVFSSEPSSPDTPILIIDAMSLGLVKGSTVDFATELIGSSFRVSDNPQAKGAGCGCGVSWELK</sequence>
<dbReference type="Pfam" id="PF01521">
    <property type="entry name" value="Fe-S_biosyn"/>
    <property type="match status" value="1"/>
</dbReference>
<comment type="similarity">
    <text evidence="1">Belongs to the HesB/IscA family.</text>
</comment>
<protein>
    <recommendedName>
        <fullName evidence="2">Core domain-containing protein</fullName>
    </recommendedName>
</protein>
<dbReference type="NCBIfam" id="TIGR00049">
    <property type="entry name" value="iron-sulfur cluster assembly accessory protein"/>
    <property type="match status" value="1"/>
</dbReference>
<evidence type="ECO:0000313" key="4">
    <source>
        <dbReference type="Proteomes" id="UP000009131"/>
    </source>
</evidence>
<dbReference type="GO" id="GO:0016226">
    <property type="term" value="P:iron-sulfur cluster assembly"/>
    <property type="evidence" value="ECO:0007669"/>
    <property type="project" value="InterPro"/>
</dbReference>
<dbReference type="GO" id="GO:0051537">
    <property type="term" value="F:2 iron, 2 sulfur cluster binding"/>
    <property type="evidence" value="ECO:0007669"/>
    <property type="project" value="TreeGrafter"/>
</dbReference>
<dbReference type="PANTHER" id="PTHR43011">
    <property type="entry name" value="IRON-SULFUR CLUSTER ASSEMBLY 2 HOMOLOG, MITOCHONDRIAL"/>
    <property type="match status" value="1"/>
</dbReference>
<reference evidence="3 4" key="1">
    <citation type="journal article" date="2011" name="J. Gen. Appl. Microbiol.">
        <title>Draft genome sequencing of the enigmatic basidiomycete Mixia osmundae.</title>
        <authorList>
            <person name="Nishida H."/>
            <person name="Nagatsuka Y."/>
            <person name="Sugiyama J."/>
        </authorList>
    </citation>
    <scope>NUCLEOTIDE SEQUENCE [LARGE SCALE GENOMIC DNA]</scope>
    <source>
        <strain evidence="4">CBS 9802 / IAM 14324 / JCM 22182 / KY 12970</strain>
    </source>
</reference>
<dbReference type="Gene3D" id="2.60.300.12">
    <property type="entry name" value="HesB-like domain"/>
    <property type="match status" value="1"/>
</dbReference>
<dbReference type="InParanoid" id="G7DYU4"/>
<dbReference type="GO" id="GO:0005739">
    <property type="term" value="C:mitochondrion"/>
    <property type="evidence" value="ECO:0007669"/>
    <property type="project" value="TreeGrafter"/>
</dbReference>
<dbReference type="InterPro" id="IPR035903">
    <property type="entry name" value="HesB-like_dom_sf"/>
</dbReference>
<dbReference type="STRING" id="764103.G7DYU4"/>
<dbReference type="GO" id="GO:0005506">
    <property type="term" value="F:iron ion binding"/>
    <property type="evidence" value="ECO:0007669"/>
    <property type="project" value="TreeGrafter"/>
</dbReference>
<dbReference type="AlphaFoldDB" id="G7DYU4"/>
<dbReference type="GO" id="GO:0051539">
    <property type="term" value="F:4 iron, 4 sulfur cluster binding"/>
    <property type="evidence" value="ECO:0007669"/>
    <property type="project" value="TreeGrafter"/>
</dbReference>
<dbReference type="RefSeq" id="XP_014570227.1">
    <property type="nucleotide sequence ID" value="XM_014714741.1"/>
</dbReference>
<keyword evidence="4" id="KW-1185">Reference proteome</keyword>
<dbReference type="OrthoDB" id="1938621at2759"/>
<reference evidence="3 4" key="2">
    <citation type="journal article" date="2012" name="Open Biol.">
        <title>Characteristics of nucleosomes and linker DNA regions on the genome of the basidiomycete Mixia osmundae revealed by mono- and dinucleosome mapping.</title>
        <authorList>
            <person name="Nishida H."/>
            <person name="Kondo S."/>
            <person name="Matsumoto T."/>
            <person name="Suzuki Y."/>
            <person name="Yoshikawa H."/>
            <person name="Taylor T.D."/>
            <person name="Sugiyama J."/>
        </authorList>
    </citation>
    <scope>NUCLEOTIDE SEQUENCE [LARGE SCALE GENOMIC DNA]</scope>
    <source>
        <strain evidence="4">CBS 9802 / IAM 14324 / JCM 22182 / KY 12970</strain>
    </source>
</reference>
<dbReference type="FunCoup" id="G7DYU4">
    <property type="interactions" value="230"/>
</dbReference>
<evidence type="ECO:0000256" key="1">
    <source>
        <dbReference type="ARBA" id="ARBA00006718"/>
    </source>
</evidence>
<dbReference type="EMBL" id="BABT02000062">
    <property type="protein sequence ID" value="GAA95754.1"/>
    <property type="molecule type" value="Genomic_DNA"/>
</dbReference>
<dbReference type="eggNOG" id="KOG1119">
    <property type="taxonomic scope" value="Eukaryota"/>
</dbReference>
<dbReference type="HOGENOM" id="CLU_069054_1_1_1"/>
<dbReference type="InterPro" id="IPR000361">
    <property type="entry name" value="ATAP_core_dom"/>
</dbReference>
<dbReference type="InterPro" id="IPR016092">
    <property type="entry name" value="ATAP"/>
</dbReference>
<organism evidence="3 4">
    <name type="scientific">Mixia osmundae (strain CBS 9802 / IAM 14324 / JCM 22182 / KY 12970)</name>
    <dbReference type="NCBI Taxonomy" id="764103"/>
    <lineage>
        <taxon>Eukaryota</taxon>
        <taxon>Fungi</taxon>
        <taxon>Dikarya</taxon>
        <taxon>Basidiomycota</taxon>
        <taxon>Pucciniomycotina</taxon>
        <taxon>Mixiomycetes</taxon>
        <taxon>Mixiales</taxon>
        <taxon>Mixiaceae</taxon>
        <taxon>Mixia</taxon>
    </lineage>
</organism>
<proteinExistence type="inferred from homology"/>
<evidence type="ECO:0000313" key="3">
    <source>
        <dbReference type="EMBL" id="GAA95754.1"/>
    </source>
</evidence>
<name>G7DYU4_MIXOS</name>
<feature type="domain" description="Core" evidence="2">
    <location>
        <begin position="104"/>
        <end position="213"/>
    </location>
</feature>
<dbReference type="OMA" id="RGPHRIT"/>
<evidence type="ECO:0000259" key="2">
    <source>
        <dbReference type="Pfam" id="PF01521"/>
    </source>
</evidence>
<accession>G7DYU4</accession>